<dbReference type="AlphaFoldDB" id="A0A3S4H4W2"/>
<dbReference type="PANTHER" id="PTHR34047:SF7">
    <property type="entry name" value="RNA-DIRECTED DNA POLYMERASE"/>
    <property type="match status" value="1"/>
</dbReference>
<dbReference type="CDD" id="cd03487">
    <property type="entry name" value="RT_Bac_retron_II"/>
    <property type="match status" value="1"/>
</dbReference>
<evidence type="ECO:0000313" key="11">
    <source>
        <dbReference type="EMBL" id="VEA69611.1"/>
    </source>
</evidence>
<evidence type="ECO:0000256" key="9">
    <source>
        <dbReference type="ARBA" id="ARBA00048173"/>
    </source>
</evidence>
<keyword evidence="4" id="KW-0479">Metal-binding</keyword>
<dbReference type="InterPro" id="IPR000477">
    <property type="entry name" value="RT_dom"/>
</dbReference>
<proteinExistence type="inferred from homology"/>
<keyword evidence="6 11" id="KW-0695">RNA-directed DNA polymerase</keyword>
<evidence type="ECO:0000256" key="7">
    <source>
        <dbReference type="ARBA" id="ARBA00023118"/>
    </source>
</evidence>
<dbReference type="Proteomes" id="UP000271603">
    <property type="component" value="Chromosome"/>
</dbReference>
<comment type="catalytic activity">
    <reaction evidence="9">
        <text>DNA(n) + a 2'-deoxyribonucleoside 5'-triphosphate = DNA(n+1) + diphosphate</text>
        <dbReference type="Rhea" id="RHEA:22508"/>
        <dbReference type="Rhea" id="RHEA-COMP:17339"/>
        <dbReference type="Rhea" id="RHEA-COMP:17340"/>
        <dbReference type="ChEBI" id="CHEBI:33019"/>
        <dbReference type="ChEBI" id="CHEBI:61560"/>
        <dbReference type="ChEBI" id="CHEBI:173112"/>
        <dbReference type="EC" id="2.7.7.49"/>
    </reaction>
</comment>
<evidence type="ECO:0000259" key="10">
    <source>
        <dbReference type="PROSITE" id="PS50878"/>
    </source>
</evidence>
<evidence type="ECO:0000256" key="2">
    <source>
        <dbReference type="ARBA" id="ARBA00022679"/>
    </source>
</evidence>
<dbReference type="PANTHER" id="PTHR34047">
    <property type="entry name" value="NUCLEAR INTRON MATURASE 1, MITOCHONDRIAL-RELATED"/>
    <property type="match status" value="1"/>
</dbReference>
<sequence>MRLNLYAKLVKIQPRNRRQIDSFLFNAPNRYKVYTIPKRNGGERIIAHPSRELKTFQYGLITILETHFRIHESAVAYKKGLGIKQNATLHSNNPYILKMDFSDFFNSITPDLLFMACEWNDYELSSAEKRVLTKGLFWNKAKNQSGRLSLSVGAPSSPLISNVIMYLFDDSFTNFCQQREITYSRYADDLTFSTHHKNALFDLPNEVRHFLNKEYQNRITLNERKTVFTSRAHNRHITGVTLTTQGSLSIGRERKRFISSLIHKYKLGLLDPDTSYYLQGLLSFAIYIEPDFRVRMSKKYSTNTVTEIIKLRKEDEAYRKQ</sequence>
<protein>
    <recommendedName>
        <fullName evidence="1">RNA-directed DNA polymerase</fullName>
        <ecNumber evidence="1">2.7.7.49</ecNumber>
    </recommendedName>
</protein>
<dbReference type="GO" id="GO:0003964">
    <property type="term" value="F:RNA-directed DNA polymerase activity"/>
    <property type="evidence" value="ECO:0007669"/>
    <property type="project" value="UniProtKB-KW"/>
</dbReference>
<dbReference type="EMBL" id="LR134155">
    <property type="protein sequence ID" value="VEA69611.1"/>
    <property type="molecule type" value="Genomic_DNA"/>
</dbReference>
<keyword evidence="2" id="KW-0808">Transferase</keyword>
<dbReference type="GO" id="GO:0003723">
    <property type="term" value="F:RNA binding"/>
    <property type="evidence" value="ECO:0007669"/>
    <property type="project" value="InterPro"/>
</dbReference>
<comment type="similarity">
    <text evidence="8">Belongs to the bacterial reverse transcriptase family.</text>
</comment>
<organism evidence="11 12">
    <name type="scientific">Serratia rubidaea</name>
    <name type="common">Serratia marinorubra</name>
    <dbReference type="NCBI Taxonomy" id="61652"/>
    <lineage>
        <taxon>Bacteria</taxon>
        <taxon>Pseudomonadati</taxon>
        <taxon>Pseudomonadota</taxon>
        <taxon>Gammaproteobacteria</taxon>
        <taxon>Enterobacterales</taxon>
        <taxon>Yersiniaceae</taxon>
        <taxon>Serratia</taxon>
    </lineage>
</organism>
<dbReference type="PRINTS" id="PR00866">
    <property type="entry name" value="RNADNAPOLMS"/>
</dbReference>
<dbReference type="EC" id="2.7.7.49" evidence="1"/>
<evidence type="ECO:0000313" key="12">
    <source>
        <dbReference type="Proteomes" id="UP000271603"/>
    </source>
</evidence>
<keyword evidence="7" id="KW-0051">Antiviral defense</keyword>
<name>A0A3S4H4W2_SERRU</name>
<evidence type="ECO:0000256" key="4">
    <source>
        <dbReference type="ARBA" id="ARBA00022723"/>
    </source>
</evidence>
<keyword evidence="5" id="KW-0460">Magnesium</keyword>
<accession>A0A3S4H4W2</accession>
<dbReference type="InterPro" id="IPR000123">
    <property type="entry name" value="Reverse_transcriptase_msDNA"/>
</dbReference>
<dbReference type="NCBIfam" id="NF038233">
    <property type="entry name" value="retron_St85_RT"/>
    <property type="match status" value="1"/>
</dbReference>
<dbReference type="SUPFAM" id="SSF56672">
    <property type="entry name" value="DNA/RNA polymerases"/>
    <property type="match status" value="1"/>
</dbReference>
<dbReference type="PROSITE" id="PS50878">
    <property type="entry name" value="RT_POL"/>
    <property type="match status" value="1"/>
</dbReference>
<gene>
    <name evidence="11" type="ORF">NCTC9419_01085</name>
</gene>
<evidence type="ECO:0000256" key="5">
    <source>
        <dbReference type="ARBA" id="ARBA00022842"/>
    </source>
</evidence>
<dbReference type="InterPro" id="IPR043502">
    <property type="entry name" value="DNA/RNA_pol_sf"/>
</dbReference>
<keyword evidence="3" id="KW-0548">Nucleotidyltransferase</keyword>
<evidence type="ECO:0000256" key="1">
    <source>
        <dbReference type="ARBA" id="ARBA00012493"/>
    </source>
</evidence>
<feature type="domain" description="Reverse transcriptase" evidence="10">
    <location>
        <begin position="17"/>
        <end position="242"/>
    </location>
</feature>
<dbReference type="GO" id="GO:0051607">
    <property type="term" value="P:defense response to virus"/>
    <property type="evidence" value="ECO:0007669"/>
    <property type="project" value="UniProtKB-KW"/>
</dbReference>
<reference evidence="11 12" key="1">
    <citation type="submission" date="2018-12" db="EMBL/GenBank/DDBJ databases">
        <authorList>
            <consortium name="Pathogen Informatics"/>
        </authorList>
    </citation>
    <scope>NUCLEOTIDE SEQUENCE [LARGE SCALE GENOMIC DNA]</scope>
    <source>
        <strain evidence="11 12">NCTC9419</strain>
    </source>
</reference>
<evidence type="ECO:0000256" key="8">
    <source>
        <dbReference type="ARBA" id="ARBA00034120"/>
    </source>
</evidence>
<dbReference type="InterPro" id="IPR051083">
    <property type="entry name" value="GrpII_Intron_Splice-Mob/Def"/>
</dbReference>
<evidence type="ECO:0000256" key="3">
    <source>
        <dbReference type="ARBA" id="ARBA00022695"/>
    </source>
</evidence>
<dbReference type="GO" id="GO:0046872">
    <property type="term" value="F:metal ion binding"/>
    <property type="evidence" value="ECO:0007669"/>
    <property type="project" value="UniProtKB-KW"/>
</dbReference>
<dbReference type="Pfam" id="PF00078">
    <property type="entry name" value="RVT_1"/>
    <property type="match status" value="1"/>
</dbReference>
<evidence type="ECO:0000256" key="6">
    <source>
        <dbReference type="ARBA" id="ARBA00022918"/>
    </source>
</evidence>